<feature type="transmembrane region" description="Helical" evidence="10">
    <location>
        <begin position="199"/>
        <end position="221"/>
    </location>
</feature>
<evidence type="ECO:0000256" key="3">
    <source>
        <dbReference type="ARBA" id="ARBA00022692"/>
    </source>
</evidence>
<reference evidence="12" key="1">
    <citation type="journal article" date="2015" name="Genom Data">
        <title>Genome sequences of six Phytophthora species associated with forests in New Zealand.</title>
        <authorList>
            <person name="Studholme D.J."/>
            <person name="McDougal R.L."/>
            <person name="Sambles C."/>
            <person name="Hansen E."/>
            <person name="Hardy G."/>
            <person name="Grant M."/>
            <person name="Ganley R.J."/>
            <person name="Williams N.M."/>
        </authorList>
    </citation>
    <scope>NUCLEOTIDE SEQUENCE</scope>
    <source>
        <strain evidence="12">NZFS 3630</strain>
    </source>
</reference>
<evidence type="ECO:0000256" key="4">
    <source>
        <dbReference type="ARBA" id="ARBA00022741"/>
    </source>
</evidence>
<dbReference type="InterPro" id="IPR037185">
    <property type="entry name" value="EmrE-like"/>
</dbReference>
<accession>A0A922APE7</accession>
<feature type="compositionally biased region" description="Low complexity" evidence="9">
    <location>
        <begin position="451"/>
        <end position="463"/>
    </location>
</feature>
<comment type="similarity">
    <text evidence="8">Belongs to the adenylate kinase family.</text>
</comment>
<dbReference type="Gene3D" id="2.30.29.30">
    <property type="entry name" value="Pleckstrin-homology domain (PH domain)/Phosphotyrosine-binding domain (PTB)"/>
    <property type="match status" value="1"/>
</dbReference>
<dbReference type="Gene3D" id="3.40.50.300">
    <property type="entry name" value="P-loop containing nucleotide triphosphate hydrolases"/>
    <property type="match status" value="1"/>
</dbReference>
<keyword evidence="6 10" id="KW-1133">Transmembrane helix</keyword>
<feature type="transmembrane region" description="Helical" evidence="10">
    <location>
        <begin position="99"/>
        <end position="120"/>
    </location>
</feature>
<feature type="signal peptide" evidence="11">
    <location>
        <begin position="1"/>
        <end position="20"/>
    </location>
</feature>
<gene>
    <name evidence="12" type="ORF">JM18_004195</name>
</gene>
<evidence type="ECO:0000256" key="5">
    <source>
        <dbReference type="ARBA" id="ARBA00022777"/>
    </source>
</evidence>
<keyword evidence="3 10" id="KW-0812">Transmembrane</keyword>
<name>A0A922APE7_9STRA</name>
<dbReference type="GO" id="GO:0019205">
    <property type="term" value="F:nucleobase-containing compound kinase activity"/>
    <property type="evidence" value="ECO:0007669"/>
    <property type="project" value="InterPro"/>
</dbReference>
<keyword evidence="11" id="KW-0732">Signal</keyword>
<evidence type="ECO:0008006" key="14">
    <source>
        <dbReference type="Google" id="ProtNLM"/>
    </source>
</evidence>
<dbReference type="PRINTS" id="PR00094">
    <property type="entry name" value="ADENYLTKNASE"/>
</dbReference>
<dbReference type="SUPFAM" id="SSF52540">
    <property type="entry name" value="P-loop containing nucleoside triphosphate hydrolases"/>
    <property type="match status" value="1"/>
</dbReference>
<dbReference type="GO" id="GO:0006139">
    <property type="term" value="P:nucleobase-containing compound metabolic process"/>
    <property type="evidence" value="ECO:0007669"/>
    <property type="project" value="InterPro"/>
</dbReference>
<comment type="subcellular location">
    <subcellularLocation>
        <location evidence="1">Membrane</location>
        <topology evidence="1">Multi-pass membrane protein</topology>
    </subcellularLocation>
</comment>
<feature type="region of interest" description="Disordered" evidence="9">
    <location>
        <begin position="433"/>
        <end position="464"/>
    </location>
</feature>
<evidence type="ECO:0000313" key="12">
    <source>
        <dbReference type="EMBL" id="KAG2526779.1"/>
    </source>
</evidence>
<dbReference type="AlphaFoldDB" id="A0A922APE7"/>
<keyword evidence="4" id="KW-0547">Nucleotide-binding</keyword>
<dbReference type="InterPro" id="IPR027417">
    <property type="entry name" value="P-loop_NTPase"/>
</dbReference>
<organism evidence="12 13">
    <name type="scientific">Phytophthora kernoviae</name>
    <dbReference type="NCBI Taxonomy" id="325452"/>
    <lineage>
        <taxon>Eukaryota</taxon>
        <taxon>Sar</taxon>
        <taxon>Stramenopiles</taxon>
        <taxon>Oomycota</taxon>
        <taxon>Peronosporomycetes</taxon>
        <taxon>Peronosporales</taxon>
        <taxon>Peronosporaceae</taxon>
        <taxon>Phytophthora</taxon>
    </lineage>
</organism>
<dbReference type="EMBL" id="JPWU03000094">
    <property type="protein sequence ID" value="KAG2526779.1"/>
    <property type="molecule type" value="Genomic_DNA"/>
</dbReference>
<evidence type="ECO:0000256" key="8">
    <source>
        <dbReference type="RuleBase" id="RU003330"/>
    </source>
</evidence>
<dbReference type="Pfam" id="PF00406">
    <property type="entry name" value="ADK"/>
    <property type="match status" value="1"/>
</dbReference>
<keyword evidence="5 8" id="KW-0418">Kinase</keyword>
<dbReference type="CDD" id="cd01428">
    <property type="entry name" value="ADK"/>
    <property type="match status" value="1"/>
</dbReference>
<evidence type="ECO:0000256" key="10">
    <source>
        <dbReference type="SAM" id="Phobius"/>
    </source>
</evidence>
<dbReference type="Proteomes" id="UP000792063">
    <property type="component" value="Unassembled WGS sequence"/>
</dbReference>
<evidence type="ECO:0000256" key="11">
    <source>
        <dbReference type="SAM" id="SignalP"/>
    </source>
</evidence>
<comment type="caution">
    <text evidence="12">The sequence shown here is derived from an EMBL/GenBank/DDBJ whole genome shotgun (WGS) entry which is preliminary data.</text>
</comment>
<evidence type="ECO:0000256" key="6">
    <source>
        <dbReference type="ARBA" id="ARBA00022989"/>
    </source>
</evidence>
<feature type="transmembrane region" description="Helical" evidence="10">
    <location>
        <begin position="42"/>
        <end position="63"/>
    </location>
</feature>
<evidence type="ECO:0000256" key="2">
    <source>
        <dbReference type="ARBA" id="ARBA00022679"/>
    </source>
</evidence>
<reference evidence="12" key="2">
    <citation type="submission" date="2020-06" db="EMBL/GenBank/DDBJ databases">
        <authorList>
            <person name="Studholme D.J."/>
        </authorList>
    </citation>
    <scope>NUCLEOTIDE SEQUENCE</scope>
    <source>
        <strain evidence="12">NZFS 3630</strain>
    </source>
</reference>
<dbReference type="GO" id="GO:0000139">
    <property type="term" value="C:Golgi membrane"/>
    <property type="evidence" value="ECO:0007669"/>
    <property type="project" value="InterPro"/>
</dbReference>
<feature type="chain" id="PRO_5037151401" description="Adenylate kinase" evidence="11">
    <location>
        <begin position="21"/>
        <end position="600"/>
    </location>
</feature>
<dbReference type="Pfam" id="PF04142">
    <property type="entry name" value="Nuc_sug_transp"/>
    <property type="match status" value="1"/>
</dbReference>
<evidence type="ECO:0000313" key="13">
    <source>
        <dbReference type="Proteomes" id="UP000792063"/>
    </source>
</evidence>
<protein>
    <recommendedName>
        <fullName evidence="14">Adenylate kinase</fullName>
    </recommendedName>
</protein>
<dbReference type="GO" id="GO:0015165">
    <property type="term" value="F:pyrimidine nucleotide-sugar transmembrane transporter activity"/>
    <property type="evidence" value="ECO:0007669"/>
    <property type="project" value="InterPro"/>
</dbReference>
<evidence type="ECO:0000256" key="7">
    <source>
        <dbReference type="ARBA" id="ARBA00023136"/>
    </source>
</evidence>
<dbReference type="SUPFAM" id="SSF103481">
    <property type="entry name" value="Multidrug resistance efflux transporter EmrE"/>
    <property type="match status" value="1"/>
</dbReference>
<keyword evidence="2 8" id="KW-0808">Transferase</keyword>
<dbReference type="InterPro" id="IPR000850">
    <property type="entry name" value="Adenylat/UMP-CMP_kin"/>
</dbReference>
<keyword evidence="7 10" id="KW-0472">Membrane</keyword>
<dbReference type="InterPro" id="IPR011993">
    <property type="entry name" value="PH-like_dom_sf"/>
</dbReference>
<proteinExistence type="inferred from homology"/>
<evidence type="ECO:0000256" key="1">
    <source>
        <dbReference type="ARBA" id="ARBA00004141"/>
    </source>
</evidence>
<evidence type="ECO:0000256" key="9">
    <source>
        <dbReference type="SAM" id="MobiDB-lite"/>
    </source>
</evidence>
<feature type="transmembrane region" description="Helical" evidence="10">
    <location>
        <begin position="165"/>
        <end position="187"/>
    </location>
</feature>
<dbReference type="PANTHER" id="PTHR10231">
    <property type="entry name" value="NUCLEOTIDE-SUGAR TRANSMEMBRANE TRANSPORTER"/>
    <property type="match status" value="1"/>
</dbReference>
<dbReference type="HAMAP" id="MF_00235">
    <property type="entry name" value="Adenylate_kinase_Adk"/>
    <property type="match status" value="1"/>
</dbReference>
<sequence length="600" mass="65892">MEFRRMLVLMLVAAAFLCSGNLCIIASKTKGLVPYSSVTVTFLTEVLKLGAMLSAVIVTRTAIPNQLELSKGCYYAVPALLNALESNLNYVILRYLDAATVSVLWNLKILLTAVLFRYVLKHPLSELHKLAIALLVLGVLTSQSNRFHQTGDGSTALAETEASSHVVLGLSLSLVSVTLSSCASVFAEWTLKRQSDCPFLWQSVQMYSFGTLFNAIGLLVVDGKTVYLEGFFHGYSGWTLFVNGPPGSGKTTLAKMLSEEFNLEVIATGDLLRENMKAQTPSGRRAQRCIAAKTLVPDRVVVDMVEAKIISCTKRGRAGWVLDSFPRTTDQAKALMAKQDLIPKVVIVLELPKSDCISRIRGRRFDPVTGAIFHSPTNVPIDAVVRARLTRRRDDSSERLSPRFDAYQAFGEATNELFDNSNAPSGRFKGFTKPSEVNAPAPTVADTPGVSIRSNSNSSIRSSGSTTNLEVAAASVDMEKFKNLLLEGFDTVKHGRRGRPHPRLIFTDLEFKRVFWQKAMGPADRVGKGKHARLEQSIALIDVIQVTRGMKTTVLKRSGNVARYENYVSLVTPTRTLDLEMPGAQLADFLQRGFDQLLHG</sequence>
<dbReference type="GO" id="GO:0005524">
    <property type="term" value="F:ATP binding"/>
    <property type="evidence" value="ECO:0007669"/>
    <property type="project" value="InterPro"/>
</dbReference>
<dbReference type="InterPro" id="IPR007271">
    <property type="entry name" value="Nuc_sug_transpt"/>
</dbReference>